<organism evidence="2 3">
    <name type="scientific">Stieleria varia</name>
    <dbReference type="NCBI Taxonomy" id="2528005"/>
    <lineage>
        <taxon>Bacteria</taxon>
        <taxon>Pseudomonadati</taxon>
        <taxon>Planctomycetota</taxon>
        <taxon>Planctomycetia</taxon>
        <taxon>Pirellulales</taxon>
        <taxon>Pirellulaceae</taxon>
        <taxon>Stieleria</taxon>
    </lineage>
</organism>
<evidence type="ECO:0000313" key="2">
    <source>
        <dbReference type="EMBL" id="TWU02906.1"/>
    </source>
</evidence>
<dbReference type="EMBL" id="SJPN01000004">
    <property type="protein sequence ID" value="TWU02906.1"/>
    <property type="molecule type" value="Genomic_DNA"/>
</dbReference>
<gene>
    <name evidence="2" type="ORF">Pla52n_39940</name>
</gene>
<protein>
    <submittedName>
        <fullName evidence="2">Uncharacterized protein</fullName>
    </submittedName>
</protein>
<evidence type="ECO:0000256" key="1">
    <source>
        <dbReference type="SAM" id="MobiDB-lite"/>
    </source>
</evidence>
<accession>A0A5C6AV05</accession>
<dbReference type="AlphaFoldDB" id="A0A5C6AV05"/>
<comment type="caution">
    <text evidence="2">The sequence shown here is derived from an EMBL/GenBank/DDBJ whole genome shotgun (WGS) entry which is preliminary data.</text>
</comment>
<reference evidence="2 3" key="1">
    <citation type="submission" date="2019-02" db="EMBL/GenBank/DDBJ databases">
        <title>Deep-cultivation of Planctomycetes and their phenomic and genomic characterization uncovers novel biology.</title>
        <authorList>
            <person name="Wiegand S."/>
            <person name="Jogler M."/>
            <person name="Boedeker C."/>
            <person name="Pinto D."/>
            <person name="Vollmers J."/>
            <person name="Rivas-Marin E."/>
            <person name="Kohn T."/>
            <person name="Peeters S.H."/>
            <person name="Heuer A."/>
            <person name="Rast P."/>
            <person name="Oberbeckmann S."/>
            <person name="Bunk B."/>
            <person name="Jeske O."/>
            <person name="Meyerdierks A."/>
            <person name="Storesund J.E."/>
            <person name="Kallscheuer N."/>
            <person name="Luecker S."/>
            <person name="Lage O.M."/>
            <person name="Pohl T."/>
            <person name="Merkel B.J."/>
            <person name="Hornburger P."/>
            <person name="Mueller R.-W."/>
            <person name="Bruemmer F."/>
            <person name="Labrenz M."/>
            <person name="Spormann A.M."/>
            <person name="Op Den Camp H."/>
            <person name="Overmann J."/>
            <person name="Amann R."/>
            <person name="Jetten M.S.M."/>
            <person name="Mascher T."/>
            <person name="Medema M.H."/>
            <person name="Devos D.P."/>
            <person name="Kaster A.-K."/>
            <person name="Ovreas L."/>
            <person name="Rohde M."/>
            <person name="Galperin M.Y."/>
            <person name="Jogler C."/>
        </authorList>
    </citation>
    <scope>NUCLEOTIDE SEQUENCE [LARGE SCALE GENOMIC DNA]</scope>
    <source>
        <strain evidence="2 3">Pla52n</strain>
    </source>
</reference>
<proteinExistence type="predicted"/>
<feature type="region of interest" description="Disordered" evidence="1">
    <location>
        <begin position="1"/>
        <end position="47"/>
    </location>
</feature>
<dbReference type="Proteomes" id="UP000320176">
    <property type="component" value="Unassembled WGS sequence"/>
</dbReference>
<evidence type="ECO:0000313" key="3">
    <source>
        <dbReference type="Proteomes" id="UP000320176"/>
    </source>
</evidence>
<keyword evidence="3" id="KW-1185">Reference proteome</keyword>
<sequence>MKAQSDAAEGDAQTNFRGRMEPIYPDDHDESRDWTGPAQKIADRVTRKSGRGTLVEILSSRTEKLTSQ</sequence>
<name>A0A5C6AV05_9BACT</name>